<comment type="similarity">
    <text evidence="3 7">Belongs to the glycosyltransferase 1 family. Bacterial/plant glycogen synthase subfamily.</text>
</comment>
<dbReference type="GO" id="GO:0009011">
    <property type="term" value="F:alpha-1,4-glucan glucosyltransferase (ADP-glucose donor) activity"/>
    <property type="evidence" value="ECO:0007669"/>
    <property type="project" value="UniProtKB-UniRule"/>
</dbReference>
<dbReference type="SUPFAM" id="SSF53756">
    <property type="entry name" value="UDP-Glycosyltransferase/glycogen phosphorylase"/>
    <property type="match status" value="1"/>
</dbReference>
<reference evidence="10" key="1">
    <citation type="submission" date="2023-03" db="EMBL/GenBank/DDBJ databases">
        <authorList>
            <person name="Shen W."/>
            <person name="Cai J."/>
        </authorList>
    </citation>
    <scope>NUCLEOTIDE SEQUENCE</scope>
    <source>
        <strain evidence="10">B226-2</strain>
    </source>
</reference>
<comment type="pathway">
    <text evidence="7">Glycan biosynthesis; glycogen biosynthesis.</text>
</comment>
<dbReference type="Pfam" id="PF08323">
    <property type="entry name" value="Glyco_transf_5"/>
    <property type="match status" value="1"/>
</dbReference>
<evidence type="ECO:0000259" key="8">
    <source>
        <dbReference type="Pfam" id="PF00534"/>
    </source>
</evidence>
<evidence type="ECO:0000259" key="9">
    <source>
        <dbReference type="Pfam" id="PF08323"/>
    </source>
</evidence>
<evidence type="ECO:0000256" key="1">
    <source>
        <dbReference type="ARBA" id="ARBA00001478"/>
    </source>
</evidence>
<evidence type="ECO:0000313" key="11">
    <source>
        <dbReference type="Proteomes" id="UP001256711"/>
    </source>
</evidence>
<dbReference type="Pfam" id="PF00534">
    <property type="entry name" value="Glycos_transf_1"/>
    <property type="match status" value="1"/>
</dbReference>
<dbReference type="NCBIfam" id="NF001898">
    <property type="entry name" value="PRK00654.1-1"/>
    <property type="match status" value="1"/>
</dbReference>
<evidence type="ECO:0000256" key="2">
    <source>
        <dbReference type="ARBA" id="ARBA00002764"/>
    </source>
</evidence>
<keyword evidence="4 7" id="KW-0328">Glycosyltransferase</keyword>
<accession>A0AAW8U0G9</accession>
<comment type="caution">
    <text evidence="10">The sequence shown here is derived from an EMBL/GenBank/DDBJ whole genome shotgun (WGS) entry which is preliminary data.</text>
</comment>
<evidence type="ECO:0000313" key="10">
    <source>
        <dbReference type="EMBL" id="MDT2809453.1"/>
    </source>
</evidence>
<dbReference type="PANTHER" id="PTHR45825:SF11">
    <property type="entry name" value="ALPHA AMYLASE DOMAIN-CONTAINING PROTEIN"/>
    <property type="match status" value="1"/>
</dbReference>
<keyword evidence="5 7" id="KW-0808">Transferase</keyword>
<dbReference type="InterPro" id="IPR013534">
    <property type="entry name" value="Starch_synth_cat_dom"/>
</dbReference>
<dbReference type="InterPro" id="IPR001296">
    <property type="entry name" value="Glyco_trans_1"/>
</dbReference>
<evidence type="ECO:0000256" key="7">
    <source>
        <dbReference type="HAMAP-Rule" id="MF_00484"/>
    </source>
</evidence>
<gene>
    <name evidence="7 10" type="primary">glgA</name>
    <name evidence="10" type="ORF">P7H43_02940</name>
</gene>
<feature type="binding site" evidence="7">
    <location>
        <position position="15"/>
    </location>
    <ligand>
        <name>ADP-alpha-D-glucose</name>
        <dbReference type="ChEBI" id="CHEBI:57498"/>
    </ligand>
</feature>
<dbReference type="GO" id="GO:0004373">
    <property type="term" value="F:alpha-1,4-glucan glucosyltransferase (UDP-glucose donor) activity"/>
    <property type="evidence" value="ECO:0007669"/>
    <property type="project" value="InterPro"/>
</dbReference>
<dbReference type="EC" id="2.4.1.21" evidence="7"/>
<comment type="catalytic activity">
    <reaction evidence="1 7">
        <text>[(1-&gt;4)-alpha-D-glucosyl](n) + ADP-alpha-D-glucose = [(1-&gt;4)-alpha-D-glucosyl](n+1) + ADP + H(+)</text>
        <dbReference type="Rhea" id="RHEA:18189"/>
        <dbReference type="Rhea" id="RHEA-COMP:9584"/>
        <dbReference type="Rhea" id="RHEA-COMP:9587"/>
        <dbReference type="ChEBI" id="CHEBI:15378"/>
        <dbReference type="ChEBI" id="CHEBI:15444"/>
        <dbReference type="ChEBI" id="CHEBI:57498"/>
        <dbReference type="ChEBI" id="CHEBI:456216"/>
        <dbReference type="EC" id="2.4.1.21"/>
    </reaction>
</comment>
<proteinExistence type="inferred from homology"/>
<feature type="domain" description="Starch synthase catalytic" evidence="9">
    <location>
        <begin position="2"/>
        <end position="236"/>
    </location>
</feature>
<name>A0AAW8U0G9_9ENTE</name>
<dbReference type="HAMAP" id="MF_00484">
    <property type="entry name" value="Glycogen_synth"/>
    <property type="match status" value="1"/>
</dbReference>
<feature type="domain" description="Glycosyl transferase family 1" evidence="8">
    <location>
        <begin position="289"/>
        <end position="435"/>
    </location>
</feature>
<dbReference type="InterPro" id="IPR011835">
    <property type="entry name" value="GS/SS"/>
</dbReference>
<evidence type="ECO:0000256" key="3">
    <source>
        <dbReference type="ARBA" id="ARBA00010281"/>
    </source>
</evidence>
<dbReference type="PANTHER" id="PTHR45825">
    <property type="entry name" value="GRANULE-BOUND STARCH SYNTHASE 1, CHLOROPLASTIC/AMYLOPLASTIC"/>
    <property type="match status" value="1"/>
</dbReference>
<dbReference type="RefSeq" id="WP_270598321.1">
    <property type="nucleotide sequence ID" value="NZ_JAQESC010000006.1"/>
</dbReference>
<dbReference type="GO" id="GO:0005978">
    <property type="term" value="P:glycogen biosynthetic process"/>
    <property type="evidence" value="ECO:0007669"/>
    <property type="project" value="UniProtKB-UniRule"/>
</dbReference>
<dbReference type="AlphaFoldDB" id="A0AAW8U0G9"/>
<evidence type="ECO:0000256" key="6">
    <source>
        <dbReference type="ARBA" id="ARBA00023056"/>
    </source>
</evidence>
<organism evidence="10 11">
    <name type="scientific">Enterococcus asini</name>
    <dbReference type="NCBI Taxonomy" id="57732"/>
    <lineage>
        <taxon>Bacteria</taxon>
        <taxon>Bacillati</taxon>
        <taxon>Bacillota</taxon>
        <taxon>Bacilli</taxon>
        <taxon>Lactobacillales</taxon>
        <taxon>Enterococcaceae</taxon>
        <taxon>Enterococcus</taxon>
    </lineage>
</organism>
<evidence type="ECO:0000256" key="4">
    <source>
        <dbReference type="ARBA" id="ARBA00022676"/>
    </source>
</evidence>
<comment type="function">
    <text evidence="2 7">Synthesizes alpha-1,4-glucan chains using ADP-glucose.</text>
</comment>
<dbReference type="CDD" id="cd03791">
    <property type="entry name" value="GT5_Glycogen_synthase_DULL1-like"/>
    <property type="match status" value="1"/>
</dbReference>
<dbReference type="Gene3D" id="3.40.50.2000">
    <property type="entry name" value="Glycogen Phosphorylase B"/>
    <property type="match status" value="2"/>
</dbReference>
<evidence type="ECO:0000256" key="5">
    <source>
        <dbReference type="ARBA" id="ARBA00022679"/>
    </source>
</evidence>
<sequence>MKILFAAAECAPFFKTGGLGDVAAALPKELVKKGLDCRVVLPFHHKMSPELRDQCEDLFHFTVSVGWRNQYCGIKRLVYAGVTYYFIDNEYYFARDGLYGYDDDGERFAFFQLAIMEMMERVHFIPDVLHANDYHTALLPFLVKEKFRWIQAYNEIKTILTIHNIEFQGWYAGDKLADWFGVGLERYEDGTLRMNNCLNYMKGGILYADRVNTVSPTYAQEIQTPEFGAGLDVILRMESGKLSGIVNGIDYDANNPETDPLIAHHFTASDFTGKKANKADLQKAMGLPVKDVPLLAVVSRLTRQKGFHLLLEELPSLLQQEMQLVVLGTGDYDFEQAFKGYAQAFPDKISANITFDVALAQRMYAGADIFLMPSAFEPCGLSQMMAMRYGTLPVVHEIGGLRDTVTPFNPVTGRGTGFGFQDFSGYQFMKAMEKAVTLYRDKPIWQQVMKQAMEQDFSWQTACNAYLALYEEVVTN</sequence>
<dbReference type="Proteomes" id="UP001256711">
    <property type="component" value="Unassembled WGS sequence"/>
</dbReference>
<dbReference type="EMBL" id="JARQBJ010000001">
    <property type="protein sequence ID" value="MDT2809453.1"/>
    <property type="molecule type" value="Genomic_DNA"/>
</dbReference>
<keyword evidence="6 7" id="KW-0320">Glycogen biosynthesis</keyword>
<dbReference type="NCBIfam" id="TIGR02095">
    <property type="entry name" value="glgA"/>
    <property type="match status" value="1"/>
</dbReference>
<protein>
    <recommendedName>
        <fullName evidence="7">Glycogen synthase</fullName>
        <ecNumber evidence="7">2.4.1.21</ecNumber>
    </recommendedName>
    <alternativeName>
        <fullName evidence="7">Starch [bacterial glycogen] synthase</fullName>
    </alternativeName>
</protein>